<dbReference type="EMBL" id="MT774406">
    <property type="protein sequence ID" value="QOR57445.1"/>
    <property type="molecule type" value="Genomic_DNA"/>
</dbReference>
<proteinExistence type="predicted"/>
<name>A0A7M1RSN9_9CAUD</name>
<organism evidence="1 2">
    <name type="scientific">uncultured phage cr124_1</name>
    <dbReference type="NCBI Taxonomy" id="2772090"/>
    <lineage>
        <taxon>Viruses</taxon>
        <taxon>Duplodnaviria</taxon>
        <taxon>Heunggongvirae</taxon>
        <taxon>Uroviricota</taxon>
        <taxon>Caudoviricetes</taxon>
        <taxon>Crassvirales</taxon>
        <taxon>Suoliviridae</taxon>
        <taxon>Oafivirinae</taxon>
        <taxon>Burzaovirus</taxon>
        <taxon>Burzaovirus faecalis</taxon>
    </lineage>
</organism>
<dbReference type="RefSeq" id="YP_010113085.1">
    <property type="nucleotide sequence ID" value="NC_055899.1"/>
</dbReference>
<accession>A0A7M1RSN9</accession>
<dbReference type="Proteomes" id="UP000593974">
    <property type="component" value="Segment"/>
</dbReference>
<reference evidence="1 2" key="1">
    <citation type="submission" date="2020-07" db="EMBL/GenBank/DDBJ databases">
        <title>Taxonomic proposal: Crassvirales, a new order of highly abundant and diverse bacterial viruses.</title>
        <authorList>
            <person name="Shkoporov A.N."/>
            <person name="Stockdale S.R."/>
            <person name="Guerin E."/>
            <person name="Ross R.P."/>
            <person name="Hill C."/>
        </authorList>
    </citation>
    <scope>NUCLEOTIDE SEQUENCE [LARGE SCALE GENOMIC DNA]</scope>
</reference>
<protein>
    <submittedName>
        <fullName evidence="1">RecA protein</fullName>
    </submittedName>
</protein>
<dbReference type="KEGG" id="vg:65131588"/>
<evidence type="ECO:0000313" key="1">
    <source>
        <dbReference type="EMBL" id="QOR57445.1"/>
    </source>
</evidence>
<evidence type="ECO:0000313" key="2">
    <source>
        <dbReference type="Proteomes" id="UP000593974"/>
    </source>
</evidence>
<dbReference type="Pfam" id="PF13479">
    <property type="entry name" value="AAA_24"/>
    <property type="match status" value="1"/>
</dbReference>
<keyword evidence="2" id="KW-1185">Reference proteome</keyword>
<dbReference type="GeneID" id="65131588"/>
<sequence length="246" mass="27051">MSLTLPTSKIPAISENPRYLILYGLPKAGKTSCLAQLDNNLIIDLEGGSVFVDAMAIQCRTINDLGEAASAIRAKNKEVGHNFYKHITIDNATRLEDICMSYACTLYRQTPMGKKWDGTDVTTLPNGAGYKYLRDAVKKVVDMFRDLCDEFILVGHVKDTVTEKDGVEVSAKELDLVGKLSKIVCGLADAVGYVYRKGNETHISFKGGTSDTIMEARARHIAGKDIVIAEGNEDGTLTTHWDRIFK</sequence>